<keyword evidence="2" id="KW-1185">Reference proteome</keyword>
<reference evidence="2" key="1">
    <citation type="journal article" date="2019" name="Int. J. Syst. Evol. Microbiol.">
        <title>The Global Catalogue of Microorganisms (GCM) 10K type strain sequencing project: providing services to taxonomists for standard genome sequencing and annotation.</title>
        <authorList>
            <consortium name="The Broad Institute Genomics Platform"/>
            <consortium name="The Broad Institute Genome Sequencing Center for Infectious Disease"/>
            <person name="Wu L."/>
            <person name="Ma J."/>
        </authorList>
    </citation>
    <scope>NUCLEOTIDE SEQUENCE [LARGE SCALE GENOMIC DNA]</scope>
    <source>
        <strain evidence="2">CGMCC 4.7248</strain>
    </source>
</reference>
<protein>
    <submittedName>
        <fullName evidence="1">Uncharacterized protein</fullName>
    </submittedName>
</protein>
<gene>
    <name evidence="1" type="ORF">ACFPZJ_13160</name>
</gene>
<accession>A0ABW0UPS1</accession>
<dbReference type="RefSeq" id="WP_381020806.1">
    <property type="nucleotide sequence ID" value="NZ_JBHSNY010000004.1"/>
</dbReference>
<name>A0ABW0UPS1_9ACTN</name>
<proteinExistence type="predicted"/>
<comment type="caution">
    <text evidence="1">The sequence shown here is derived from an EMBL/GenBank/DDBJ whole genome shotgun (WGS) entry which is preliminary data.</text>
</comment>
<sequence>MMAAAPPQCTATLNVEGRRLVRCTLPPGPHDDPQLGAYHQAPSEYPGGLTLWLDTATGATPAA</sequence>
<dbReference type="EMBL" id="JBHSNY010000004">
    <property type="protein sequence ID" value="MFC5634709.1"/>
    <property type="molecule type" value="Genomic_DNA"/>
</dbReference>
<organism evidence="1 2">
    <name type="scientific">Streptomyces bullii</name>
    <dbReference type="NCBI Taxonomy" id="349910"/>
    <lineage>
        <taxon>Bacteria</taxon>
        <taxon>Bacillati</taxon>
        <taxon>Actinomycetota</taxon>
        <taxon>Actinomycetes</taxon>
        <taxon>Kitasatosporales</taxon>
        <taxon>Streptomycetaceae</taxon>
        <taxon>Streptomyces</taxon>
    </lineage>
</organism>
<evidence type="ECO:0000313" key="2">
    <source>
        <dbReference type="Proteomes" id="UP001596154"/>
    </source>
</evidence>
<dbReference type="Proteomes" id="UP001596154">
    <property type="component" value="Unassembled WGS sequence"/>
</dbReference>
<evidence type="ECO:0000313" key="1">
    <source>
        <dbReference type="EMBL" id="MFC5634709.1"/>
    </source>
</evidence>